<comment type="caution">
    <text evidence="2">The sequence shown here is derived from an EMBL/GenBank/DDBJ whole genome shotgun (WGS) entry which is preliminary data.</text>
</comment>
<dbReference type="AlphaFoldDB" id="A0A4U5P7V0"/>
<gene>
    <name evidence="2" type="ORF">L596_007005</name>
</gene>
<name>A0A4U5P7V0_STECR</name>
<evidence type="ECO:0000256" key="1">
    <source>
        <dbReference type="SAM" id="MobiDB-lite"/>
    </source>
</evidence>
<reference evidence="2" key="1">
    <citation type="submission" date="2013-11" db="EMBL/GenBank/DDBJ databases">
        <authorList>
            <person name="Sternberg P."/>
            <person name="Dillman A."/>
            <person name="Macchietto M."/>
        </authorList>
    </citation>
    <scope>NUCLEOTIDE SEQUENCE</scope>
    <source>
        <strain evidence="2">ALL</strain>
    </source>
</reference>
<protein>
    <submittedName>
        <fullName evidence="2">Uncharacterized protein</fullName>
    </submittedName>
</protein>
<dbReference type="EMBL" id="AZBU02000002">
    <property type="protein sequence ID" value="TKR92329.1"/>
    <property type="molecule type" value="Genomic_DNA"/>
</dbReference>
<reference evidence="2" key="3">
    <citation type="journal article" date="2019" name="G3 (Bethesda)">
        <title>Hybrid Assembly of the Genome of the Entomopathogenic Nematode Steinernema carpocapsae Identifies the X-Chromosome.</title>
        <authorList>
            <person name="Serra L."/>
            <person name="Macchietto M."/>
            <person name="Macias-Munoz A."/>
            <person name="McGill C.J."/>
            <person name="Rodriguez I.M."/>
            <person name="Rodriguez B."/>
            <person name="Murad R."/>
            <person name="Mortazavi A."/>
        </authorList>
    </citation>
    <scope>NUCLEOTIDE SEQUENCE</scope>
    <source>
        <strain evidence="2">ALL</strain>
    </source>
</reference>
<reference evidence="2" key="2">
    <citation type="journal article" date="2015" name="Genome Biol.">
        <title>Comparative genomics of Steinernema reveals deeply conserved gene regulatory networks.</title>
        <authorList>
            <person name="Dillman A.R."/>
            <person name="Macchietto M."/>
            <person name="Porter C.F."/>
            <person name="Rogers A."/>
            <person name="Williams B."/>
            <person name="Antoshechkin I."/>
            <person name="Lee M.M."/>
            <person name="Goodwin Z."/>
            <person name="Lu X."/>
            <person name="Lewis E.E."/>
            <person name="Goodrich-Blair H."/>
            <person name="Stock S.P."/>
            <person name="Adams B.J."/>
            <person name="Sternberg P.W."/>
            <person name="Mortazavi A."/>
        </authorList>
    </citation>
    <scope>NUCLEOTIDE SEQUENCE [LARGE SCALE GENOMIC DNA]</scope>
    <source>
        <strain evidence="2">ALL</strain>
    </source>
</reference>
<organism evidence="2">
    <name type="scientific">Steinernema carpocapsae</name>
    <name type="common">Entomopathogenic nematode</name>
    <dbReference type="NCBI Taxonomy" id="34508"/>
    <lineage>
        <taxon>Eukaryota</taxon>
        <taxon>Metazoa</taxon>
        <taxon>Ecdysozoa</taxon>
        <taxon>Nematoda</taxon>
        <taxon>Chromadorea</taxon>
        <taxon>Rhabditida</taxon>
        <taxon>Tylenchina</taxon>
        <taxon>Panagrolaimomorpha</taxon>
        <taxon>Strongyloidoidea</taxon>
        <taxon>Steinernematidae</taxon>
        <taxon>Steinernema</taxon>
    </lineage>
</organism>
<accession>A0A4U5P7V0</accession>
<sequence length="83" mass="9474">MLAGGEAEEPKDEVTRHSRPGGCLFPKIMNTNWNRIGPIYVIRESREDFVWNQPSGTFVYFVKKSKNRSRSEEALGSDLTRQG</sequence>
<proteinExistence type="predicted"/>
<feature type="region of interest" description="Disordered" evidence="1">
    <location>
        <begin position="1"/>
        <end position="22"/>
    </location>
</feature>
<evidence type="ECO:0000313" key="2">
    <source>
        <dbReference type="EMBL" id="TKR92329.1"/>
    </source>
</evidence>
<feature type="compositionally biased region" description="Acidic residues" evidence="1">
    <location>
        <begin position="1"/>
        <end position="11"/>
    </location>
</feature>